<protein>
    <submittedName>
        <fullName evidence="2">RES domain-containing protein</fullName>
    </submittedName>
</protein>
<evidence type="ECO:0000259" key="1">
    <source>
        <dbReference type="Pfam" id="PF08808"/>
    </source>
</evidence>
<keyword evidence="3" id="KW-1185">Reference proteome</keyword>
<dbReference type="InterPro" id="IPR014914">
    <property type="entry name" value="RES_dom"/>
</dbReference>
<name>A0A6L7GYU7_9ACTN</name>
<evidence type="ECO:0000313" key="2">
    <source>
        <dbReference type="EMBL" id="MXP24028.1"/>
    </source>
</evidence>
<reference evidence="2 3" key="1">
    <citation type="submission" date="2019-11" db="EMBL/GenBank/DDBJ databases">
        <title>Gordonia sp. nov., a novel actinobacterium isolated from mangrove soil in Hainan.</title>
        <authorList>
            <person name="Huang X."/>
            <person name="Xie Y."/>
            <person name="Chu X."/>
            <person name="Xiao K."/>
        </authorList>
    </citation>
    <scope>NUCLEOTIDE SEQUENCE [LARGE SCALE GENOMIC DNA]</scope>
    <source>
        <strain evidence="2 3">HNM0687</strain>
    </source>
</reference>
<sequence>MVAALAAPARPVSGGRAWTWRWRDPTPAHPWYWCRIHHVSAHTSDGAAHRTFGPLHRLDHHIPTTSGAARNCPDDRSILYVAGTLATAFGEVFGDLRTAAVCPNHRVALVKPTSSITVLDLRGEGAAMRIGALPSLATGDYPRVRTQEWARAIFEDQPVARREVRGVYYHAAHSNGRALALWNTDDHVEVVSAADGRAQDFALNSASMWPRVVEAAVSLGMRVDLVERCPRCR</sequence>
<evidence type="ECO:0000313" key="3">
    <source>
        <dbReference type="Proteomes" id="UP000475545"/>
    </source>
</evidence>
<feature type="domain" description="RES" evidence="1">
    <location>
        <begin position="60"/>
        <end position="199"/>
    </location>
</feature>
<dbReference type="Pfam" id="PF08808">
    <property type="entry name" value="RES"/>
    <property type="match status" value="1"/>
</dbReference>
<gene>
    <name evidence="2" type="ORF">GIY30_22075</name>
</gene>
<dbReference type="AlphaFoldDB" id="A0A6L7GYU7"/>
<proteinExistence type="predicted"/>
<dbReference type="EMBL" id="WMBR01000008">
    <property type="protein sequence ID" value="MXP24028.1"/>
    <property type="molecule type" value="Genomic_DNA"/>
</dbReference>
<organism evidence="2 3">
    <name type="scientific">Gordonia mangrovi</name>
    <dbReference type="NCBI Taxonomy" id="2665643"/>
    <lineage>
        <taxon>Bacteria</taxon>
        <taxon>Bacillati</taxon>
        <taxon>Actinomycetota</taxon>
        <taxon>Actinomycetes</taxon>
        <taxon>Mycobacteriales</taxon>
        <taxon>Gordoniaceae</taxon>
        <taxon>Gordonia</taxon>
    </lineage>
</organism>
<dbReference type="Proteomes" id="UP000475545">
    <property type="component" value="Unassembled WGS sequence"/>
</dbReference>
<accession>A0A6L7GYU7</accession>
<comment type="caution">
    <text evidence="2">The sequence shown here is derived from an EMBL/GenBank/DDBJ whole genome shotgun (WGS) entry which is preliminary data.</text>
</comment>